<dbReference type="EMBL" id="MG702567">
    <property type="protein sequence ID" value="AUO15028.1"/>
    <property type="molecule type" value="Genomic_DNA"/>
</dbReference>
<protein>
    <submittedName>
        <fullName evidence="1">WSSV197</fullName>
    </submittedName>
</protein>
<organism evidence="1">
    <name type="scientific">White spot syndrome virus</name>
    <dbReference type="NCBI Taxonomy" id="342409"/>
    <lineage>
        <taxon>Viruses</taxon>
        <taxon>Viruses incertae sedis</taxon>
        <taxon>Naldaviricetes</taxon>
        <taxon>Nimaviridae</taxon>
        <taxon>Whispovirus</taxon>
    </lineage>
</organism>
<evidence type="ECO:0000313" key="1">
    <source>
        <dbReference type="EMBL" id="AUO15028.1"/>
    </source>
</evidence>
<reference evidence="1" key="1">
    <citation type="submission" date="2017-12" db="EMBL/GenBank/DDBJ databases">
        <authorList>
            <person name="Katneni V.K."/>
            <person name="Shekhar M.S."/>
            <person name="Otta S.K."/>
            <person name="Karthic K."/>
            <person name="Jangam A.K."/>
            <person name="Gopikrishna G."/>
            <person name="Vijayan K.K."/>
        </authorList>
    </citation>
    <scope>NUCLEOTIDE SEQUENCE [LARGE SCALE GENOMIC DNA]</scope>
    <source>
        <strain evidence="1">IN_AP4RU</strain>
    </source>
</reference>
<reference evidence="1" key="2">
    <citation type="journal article" date="2018" name="Genome Announc.">
        <title>First Report of a Complete Genome Sequence of White spot syndrome virus from India.</title>
        <authorList>
            <person name="Vinaya Kumar K."/>
            <person name="Shekhar M.S."/>
            <person name="Otta S.K."/>
            <person name="Karthic K."/>
            <person name="Ashok Kumar J."/>
            <person name="Gopikrishna G."/>
            <person name="Vijayan K.K."/>
        </authorList>
    </citation>
    <scope>NUCLEOTIDE SEQUENCE</scope>
    <source>
        <strain evidence="1">IN_AP4RU</strain>
    </source>
</reference>
<accession>A0A2I6SBU6</accession>
<proteinExistence type="predicted"/>
<name>A0A2I6SBU6_9VIRU</name>
<sequence>MDHSRAFACIRLPGTSQARGWNVWIIIELFTGMWRHDTEQFQNQKLD</sequence>
<dbReference type="Proteomes" id="UP000267352">
    <property type="component" value="Segment"/>
</dbReference>